<proteinExistence type="inferred from homology"/>
<protein>
    <recommendedName>
        <fullName evidence="2">Protein BFR2</fullName>
    </recommendedName>
</protein>
<evidence type="ECO:0000313" key="6">
    <source>
        <dbReference type="EMBL" id="KAF9078172.1"/>
    </source>
</evidence>
<dbReference type="PANTHER" id="PTHR15565">
    <property type="entry name" value="AATF PROTEIN APOPTOSIS ANTAGONIZING TRANSCRIPTION FACTOR"/>
    <property type="match status" value="1"/>
</dbReference>
<evidence type="ECO:0000259" key="4">
    <source>
        <dbReference type="Pfam" id="PF08164"/>
    </source>
</evidence>
<dbReference type="OrthoDB" id="5783963at2759"/>
<comment type="caution">
    <text evidence="6">The sequence shown here is derived from an EMBL/GenBank/DDBJ whole genome shotgun (WGS) entry which is preliminary data.</text>
</comment>
<dbReference type="EMBL" id="JADNRY010000002">
    <property type="protein sequence ID" value="KAF9078172.1"/>
    <property type="molecule type" value="Genomic_DNA"/>
</dbReference>
<dbReference type="Pfam" id="PF08164">
    <property type="entry name" value="TRAUB"/>
    <property type="match status" value="1"/>
</dbReference>
<name>A0A9P5QBB2_9AGAR</name>
<dbReference type="GO" id="GO:0000462">
    <property type="term" value="P:maturation of SSU-rRNA from tricistronic rRNA transcript (SSU-rRNA, 5.8S rRNA, LSU-rRNA)"/>
    <property type="evidence" value="ECO:0007669"/>
    <property type="project" value="TreeGrafter"/>
</dbReference>
<feature type="compositionally biased region" description="Acidic residues" evidence="3">
    <location>
        <begin position="87"/>
        <end position="108"/>
    </location>
</feature>
<feature type="domain" description="Apoptosis-antagonizing transcription factor C-terminal" evidence="4">
    <location>
        <begin position="362"/>
        <end position="438"/>
    </location>
</feature>
<feature type="compositionally biased region" description="Basic and acidic residues" evidence="3">
    <location>
        <begin position="124"/>
        <end position="134"/>
    </location>
</feature>
<evidence type="ECO:0000313" key="7">
    <source>
        <dbReference type="Proteomes" id="UP000772434"/>
    </source>
</evidence>
<dbReference type="InterPro" id="IPR012617">
    <property type="entry name" value="AATF_C"/>
</dbReference>
<dbReference type="AlphaFoldDB" id="A0A9P5QBB2"/>
<dbReference type="GO" id="GO:0005730">
    <property type="term" value="C:nucleolus"/>
    <property type="evidence" value="ECO:0007669"/>
    <property type="project" value="TreeGrafter"/>
</dbReference>
<evidence type="ECO:0000256" key="2">
    <source>
        <dbReference type="ARBA" id="ARBA00013850"/>
    </source>
</evidence>
<keyword evidence="7" id="KW-1185">Reference proteome</keyword>
<organism evidence="6 7">
    <name type="scientific">Rhodocollybia butyracea</name>
    <dbReference type="NCBI Taxonomy" id="206335"/>
    <lineage>
        <taxon>Eukaryota</taxon>
        <taxon>Fungi</taxon>
        <taxon>Dikarya</taxon>
        <taxon>Basidiomycota</taxon>
        <taxon>Agaricomycotina</taxon>
        <taxon>Agaricomycetes</taxon>
        <taxon>Agaricomycetidae</taxon>
        <taxon>Agaricales</taxon>
        <taxon>Marasmiineae</taxon>
        <taxon>Omphalotaceae</taxon>
        <taxon>Rhodocollybia</taxon>
    </lineage>
</organism>
<gene>
    <name evidence="6" type="ORF">BDP27DRAFT_1310924</name>
</gene>
<dbReference type="Pfam" id="PF13339">
    <property type="entry name" value="AATF-Che1"/>
    <property type="match status" value="1"/>
</dbReference>
<feature type="region of interest" description="Disordered" evidence="3">
    <location>
        <begin position="58"/>
        <end position="134"/>
    </location>
</feature>
<dbReference type="PANTHER" id="PTHR15565:SF0">
    <property type="entry name" value="PROTEIN AATF"/>
    <property type="match status" value="1"/>
</dbReference>
<dbReference type="InterPro" id="IPR039223">
    <property type="entry name" value="AATF/Bfr2"/>
</dbReference>
<evidence type="ECO:0000256" key="1">
    <source>
        <dbReference type="ARBA" id="ARBA00008966"/>
    </source>
</evidence>
<sequence>MARIPLAQQIADLDAPAPVDLDPEAIFSDLHAGSSDISRAHYVDIGRSTLRKIHDNIADPKYDGVRVSRKQILEDDEPSSDSGPGSGEEEEEEEEAEEEAEEDQEAEEKEGTSGDSEIEENEDDAGKLAPGDRSKDVLSLAGALRKTQDEDRKKGLAVSRQIGIWDSLLDARIRLHKSMTASNTLPPNSKLPQNDPEYQESLYNMLVEAVSLSEELFELQETFLKTNDSITLPPRKRRRFEPTTSASQPDLEAYLDKACDDVSQLEHGYHPQLVRNLSKWSSKIQAVAPSVLLPSNRNAFSKDRHHLKTAVQLVDDNLATYDKLLTRTQQRRGKGQRLGVEPREDDEQEDIDIDIFDDTDFYQQLLRDVIDARDTSGANDWMAIQKQRKAKKKVDTKASKGRKLRYDVHEKLQNFMVPIHVKGSWHEEQIDELFSSLLGKGFEEAINNQADDVQREDVGDMPAGTLEGFRVFG</sequence>
<reference evidence="6" key="1">
    <citation type="submission" date="2020-11" db="EMBL/GenBank/DDBJ databases">
        <authorList>
            <consortium name="DOE Joint Genome Institute"/>
            <person name="Ahrendt S."/>
            <person name="Riley R."/>
            <person name="Andreopoulos W."/>
            <person name="Labutti K."/>
            <person name="Pangilinan J."/>
            <person name="Ruiz-Duenas F.J."/>
            <person name="Barrasa J.M."/>
            <person name="Sanchez-Garcia M."/>
            <person name="Camarero S."/>
            <person name="Miyauchi S."/>
            <person name="Serrano A."/>
            <person name="Linde D."/>
            <person name="Babiker R."/>
            <person name="Drula E."/>
            <person name="Ayuso-Fernandez I."/>
            <person name="Pacheco R."/>
            <person name="Padilla G."/>
            <person name="Ferreira P."/>
            <person name="Barriuso J."/>
            <person name="Kellner H."/>
            <person name="Castanera R."/>
            <person name="Alfaro M."/>
            <person name="Ramirez L."/>
            <person name="Pisabarro A.G."/>
            <person name="Kuo A."/>
            <person name="Tritt A."/>
            <person name="Lipzen A."/>
            <person name="He G."/>
            <person name="Yan M."/>
            <person name="Ng V."/>
            <person name="Cullen D."/>
            <person name="Martin F."/>
            <person name="Rosso M.-N."/>
            <person name="Henrissat B."/>
            <person name="Hibbett D."/>
            <person name="Martinez A.T."/>
            <person name="Grigoriev I.V."/>
        </authorList>
    </citation>
    <scope>NUCLEOTIDE SEQUENCE</scope>
    <source>
        <strain evidence="6">AH 40177</strain>
    </source>
</reference>
<dbReference type="Proteomes" id="UP000772434">
    <property type="component" value="Unassembled WGS sequence"/>
</dbReference>
<evidence type="ECO:0000259" key="5">
    <source>
        <dbReference type="Pfam" id="PF13339"/>
    </source>
</evidence>
<dbReference type="InterPro" id="IPR025160">
    <property type="entry name" value="AATF"/>
</dbReference>
<accession>A0A9P5QBB2</accession>
<comment type="similarity">
    <text evidence="1">Belongs to the AATF family.</text>
</comment>
<evidence type="ECO:0000256" key="3">
    <source>
        <dbReference type="SAM" id="MobiDB-lite"/>
    </source>
</evidence>
<feature type="domain" description="AATF leucine zipper-containing" evidence="5">
    <location>
        <begin position="151"/>
        <end position="283"/>
    </location>
</feature>